<evidence type="ECO:0000313" key="1">
    <source>
        <dbReference type="EMBL" id="KAJ0182046.1"/>
    </source>
</evidence>
<dbReference type="Proteomes" id="UP000824533">
    <property type="component" value="Linkage Group LG04"/>
</dbReference>
<dbReference type="EMBL" id="CM034390">
    <property type="protein sequence ID" value="KAJ0182046.1"/>
    <property type="molecule type" value="Genomic_DNA"/>
</dbReference>
<name>A0ACC1DDZ7_9NEOP</name>
<gene>
    <name evidence="1" type="ORF">K1T71_002768</name>
</gene>
<protein>
    <submittedName>
        <fullName evidence="1">Uncharacterized protein</fullName>
    </submittedName>
</protein>
<keyword evidence="2" id="KW-1185">Reference proteome</keyword>
<reference evidence="1 2" key="1">
    <citation type="journal article" date="2021" name="Front. Genet.">
        <title>Chromosome-Level Genome Assembly Reveals Significant Gene Expansion in the Toll and IMD Signaling Pathways of Dendrolimus kikuchii.</title>
        <authorList>
            <person name="Zhou J."/>
            <person name="Wu P."/>
            <person name="Xiong Z."/>
            <person name="Liu N."/>
            <person name="Zhao N."/>
            <person name="Ji M."/>
            <person name="Qiu Y."/>
            <person name="Yang B."/>
        </authorList>
    </citation>
    <scope>NUCLEOTIDE SEQUENCE [LARGE SCALE GENOMIC DNA]</scope>
    <source>
        <strain evidence="1">Ann1</strain>
    </source>
</reference>
<proteinExistence type="predicted"/>
<evidence type="ECO:0000313" key="2">
    <source>
        <dbReference type="Proteomes" id="UP000824533"/>
    </source>
</evidence>
<organism evidence="1 2">
    <name type="scientific">Dendrolimus kikuchii</name>
    <dbReference type="NCBI Taxonomy" id="765133"/>
    <lineage>
        <taxon>Eukaryota</taxon>
        <taxon>Metazoa</taxon>
        <taxon>Ecdysozoa</taxon>
        <taxon>Arthropoda</taxon>
        <taxon>Hexapoda</taxon>
        <taxon>Insecta</taxon>
        <taxon>Pterygota</taxon>
        <taxon>Neoptera</taxon>
        <taxon>Endopterygota</taxon>
        <taxon>Lepidoptera</taxon>
        <taxon>Glossata</taxon>
        <taxon>Ditrysia</taxon>
        <taxon>Bombycoidea</taxon>
        <taxon>Lasiocampidae</taxon>
        <taxon>Dendrolimus</taxon>
    </lineage>
</organism>
<accession>A0ACC1DDZ7</accession>
<comment type="caution">
    <text evidence="1">The sequence shown here is derived from an EMBL/GenBank/DDBJ whole genome shotgun (WGS) entry which is preliminary data.</text>
</comment>
<sequence>MRSIEHYKGEFVNHLLRNFAHTVLLVLTAHSIAAQDSNQEVTFESLNEGPGLLPFRLGTTRLIRHYHTFLQYVQLKDIEEEINLLHSQLTDYKFKLSNNTHSLFEIQIEYLAAKLTKVTGHLDTLKSKRIKRGLIDGFGSVIKSLTGNLDYSDAIKYDNAIKILQNNDDQIIQELNNHISLSKEWMSQHSNIVNKLTENQVNINKTLQLILDRQAYKDYSLIKYAKFAQYLTIVTENIDEVLGELIRIENILAFIHTSSPYHSMISIEVLDSMIHRLIKIYGKDQVLDLDLREYYDLIKPGYYYSGSQIVIIFKIPIFTVDIYELYKLAIAPNKFKQALIPPFPLIATNKNDYVYMEAECPKYNNWYLCEEKMDHHLRKTPDCVQRLLTDQYLGNNCELTTVTLSKGAMDQLDDRHYVLSFPNLTKIHTVCGKENFNLINGSYLVTIPINCFLYANEFTIANVNDRIEGRPIKIFTIPHEDNQQEEIMNVNLNSMDLRKLHEIQHKISMQPLIHIEKTHSKQVLQMTIPLYVILLGALILMGFILMRKYKTLIKCQRPKEDNEDKQCEIEESSSRKPDSAIFSQLKARK</sequence>